<dbReference type="Proteomes" id="UP000189055">
    <property type="component" value="Plasmid pAC1084_1"/>
</dbReference>
<accession>A0A1U9LJA6</accession>
<evidence type="ECO:0000313" key="1">
    <source>
        <dbReference type="EMBL" id="AQT06487.1"/>
    </source>
</evidence>
<keyword evidence="1" id="KW-0614">Plasmid</keyword>
<gene>
    <name evidence="1" type="ORF">A0U91_15870</name>
</gene>
<sequence>MARTLVAGTMLRAIGNHRAGVMGCVGIKMRMASLPFSQRSGRCLMPLFVKQQANENVDLMPEWKAIAESGVGSLDPSQIKVLIIDLGDHLSGGDFPGIDRALGSLDFSRMGEDAIVSVSRTLYPARSALPGWQNFLQIAQHEIEKRGLDGRLLRGMVDS</sequence>
<dbReference type="EMBL" id="CP014688">
    <property type="protein sequence ID" value="AQT06487.1"/>
    <property type="molecule type" value="Genomic_DNA"/>
</dbReference>
<dbReference type="AlphaFoldDB" id="A0A1U9LJA6"/>
<evidence type="ECO:0000313" key="2">
    <source>
        <dbReference type="Proteomes" id="UP000189055"/>
    </source>
</evidence>
<protein>
    <submittedName>
        <fullName evidence="1">Uncharacterized protein</fullName>
    </submittedName>
</protein>
<organism evidence="1 2">
    <name type="scientific">Acetobacter persici</name>
    <dbReference type="NCBI Taxonomy" id="1076596"/>
    <lineage>
        <taxon>Bacteria</taxon>
        <taxon>Pseudomonadati</taxon>
        <taxon>Pseudomonadota</taxon>
        <taxon>Alphaproteobacteria</taxon>
        <taxon>Acetobacterales</taxon>
        <taxon>Acetobacteraceae</taxon>
        <taxon>Acetobacter</taxon>
    </lineage>
</organism>
<dbReference type="KEGG" id="aper:A0U91_15870"/>
<proteinExistence type="predicted"/>
<name>A0A1U9LJA6_9PROT</name>
<geneLocation type="plasmid" evidence="2">
    <name>pac1084_1</name>
</geneLocation>
<reference evidence="1 2" key="1">
    <citation type="submission" date="2016-03" db="EMBL/GenBank/DDBJ databases">
        <title>Acetic acid bacteria sequencing.</title>
        <authorList>
            <person name="Brandt J."/>
            <person name="Jakob F."/>
            <person name="Vogel R.F."/>
        </authorList>
    </citation>
    <scope>NUCLEOTIDE SEQUENCE [LARGE SCALE GENOMIC DNA]</scope>
    <source>
        <strain evidence="1 2">TMW2.1084</strain>
        <plasmid evidence="2">pac1084_1</plasmid>
    </source>
</reference>